<dbReference type="InParanoid" id="F6I716"/>
<dbReference type="AlphaFoldDB" id="F6I716"/>
<dbReference type="HOGENOM" id="CLU_2125613_0_0_1"/>
<evidence type="ECO:0000313" key="2">
    <source>
        <dbReference type="EMBL" id="CCB62734.1"/>
    </source>
</evidence>
<organism evidence="2 3">
    <name type="scientific">Vitis vinifera</name>
    <name type="common">Grape</name>
    <dbReference type="NCBI Taxonomy" id="29760"/>
    <lineage>
        <taxon>Eukaryota</taxon>
        <taxon>Viridiplantae</taxon>
        <taxon>Streptophyta</taxon>
        <taxon>Embryophyta</taxon>
        <taxon>Tracheophyta</taxon>
        <taxon>Spermatophyta</taxon>
        <taxon>Magnoliopsida</taxon>
        <taxon>eudicotyledons</taxon>
        <taxon>Gunneridae</taxon>
        <taxon>Pentapetalae</taxon>
        <taxon>rosids</taxon>
        <taxon>Vitales</taxon>
        <taxon>Vitaceae</taxon>
        <taxon>Viteae</taxon>
        <taxon>Vitis</taxon>
    </lineage>
</organism>
<reference evidence="3" key="1">
    <citation type="journal article" date="2007" name="Nature">
        <title>The grapevine genome sequence suggests ancestral hexaploidization in major angiosperm phyla.</title>
        <authorList>
            <consortium name="The French-Italian Public Consortium for Grapevine Genome Characterization."/>
            <person name="Jaillon O."/>
            <person name="Aury J.-M."/>
            <person name="Noel B."/>
            <person name="Policriti A."/>
            <person name="Clepet C."/>
            <person name="Casagrande A."/>
            <person name="Choisne N."/>
            <person name="Aubourg S."/>
            <person name="Vitulo N."/>
            <person name="Jubin C."/>
            <person name="Vezzi A."/>
            <person name="Legeai F."/>
            <person name="Hugueney P."/>
            <person name="Dasilva C."/>
            <person name="Horner D."/>
            <person name="Mica E."/>
            <person name="Jublot D."/>
            <person name="Poulain J."/>
            <person name="Bruyere C."/>
            <person name="Billault A."/>
            <person name="Segurens B."/>
            <person name="Gouyvenoux M."/>
            <person name="Ugarte E."/>
            <person name="Cattonaro F."/>
            <person name="Anthouard V."/>
            <person name="Vico V."/>
            <person name="Del Fabbro C."/>
            <person name="Alaux M."/>
            <person name="Di Gaspero G."/>
            <person name="Dumas V."/>
            <person name="Felice N."/>
            <person name="Paillard S."/>
            <person name="Juman I."/>
            <person name="Moroldo M."/>
            <person name="Scalabrin S."/>
            <person name="Canaguier A."/>
            <person name="Le Clainche I."/>
            <person name="Malacrida G."/>
            <person name="Durand E."/>
            <person name="Pesole G."/>
            <person name="Laucou V."/>
            <person name="Chatelet P."/>
            <person name="Merdinoglu D."/>
            <person name="Delledonne M."/>
            <person name="Pezzotti M."/>
            <person name="Lecharny A."/>
            <person name="Scarpelli C."/>
            <person name="Artiguenave F."/>
            <person name="Pe M.E."/>
            <person name="Valle G."/>
            <person name="Morgante M."/>
            <person name="Caboche M."/>
            <person name="Adam-Blondon A.-F."/>
            <person name="Weissenbach J."/>
            <person name="Quetier F."/>
            <person name="Wincker P."/>
        </authorList>
    </citation>
    <scope>NUCLEOTIDE SEQUENCE [LARGE SCALE GENOMIC DNA]</scope>
    <source>
        <strain evidence="3">cv. Pinot noir / PN40024</strain>
    </source>
</reference>
<feature type="transmembrane region" description="Helical" evidence="1">
    <location>
        <begin position="65"/>
        <end position="88"/>
    </location>
</feature>
<dbReference type="Proteomes" id="UP000009183">
    <property type="component" value="Chromosome 5"/>
</dbReference>
<evidence type="ECO:0000313" key="3">
    <source>
        <dbReference type="Proteomes" id="UP000009183"/>
    </source>
</evidence>
<keyword evidence="1" id="KW-1133">Transmembrane helix</keyword>
<protein>
    <submittedName>
        <fullName evidence="2">Uncharacterized protein</fullName>
    </submittedName>
</protein>
<keyword evidence="3" id="KW-1185">Reference proteome</keyword>
<name>F6I716_VITVI</name>
<dbReference type="EMBL" id="FN596762">
    <property type="protein sequence ID" value="CCB62734.1"/>
    <property type="molecule type" value="Genomic_DNA"/>
</dbReference>
<feature type="transmembrane region" description="Helical" evidence="1">
    <location>
        <begin position="43"/>
        <end position="59"/>
    </location>
</feature>
<accession>F6I716</accession>
<keyword evidence="1" id="KW-0812">Transmembrane</keyword>
<dbReference type="PaxDb" id="29760-VIT_05s0136g00370.t01"/>
<gene>
    <name evidence="2" type="ordered locus">VIT_05s0136g00370</name>
</gene>
<evidence type="ECO:0000256" key="1">
    <source>
        <dbReference type="SAM" id="Phobius"/>
    </source>
</evidence>
<keyword evidence="1" id="KW-0472">Membrane</keyword>
<proteinExistence type="predicted"/>
<sequence>MNSVRFCHRCRGLLVVNAISLDFSYLPDVRIPGERAPLVSTKWFFIIADFCWSSLYYSLLQVDFIVVIIFFFFSAVFTITPYFIVHYVRNLRKFYLKHCILKPITCSLHLDFYG</sequence>